<dbReference type="SUPFAM" id="SSF52833">
    <property type="entry name" value="Thioredoxin-like"/>
    <property type="match status" value="1"/>
</dbReference>
<proteinExistence type="predicted"/>
<evidence type="ECO:0000313" key="3">
    <source>
        <dbReference type="EMBL" id="KAG4416834.1"/>
    </source>
</evidence>
<accession>A0A8H7W9X3</accession>
<name>A0A8H7W9X3_9HELO</name>
<gene>
    <name evidence="3" type="ORF">IFR04_010030</name>
</gene>
<dbReference type="Pfam" id="PF10262">
    <property type="entry name" value="Rdx"/>
    <property type="match status" value="1"/>
</dbReference>
<dbReference type="PANTHER" id="PTHR36417:SF2">
    <property type="entry name" value="SELENOPROTEIN DOMAIN PROTEIN (AFU_ORTHOLOGUE AFUA_1G05220)"/>
    <property type="match status" value="1"/>
</dbReference>
<evidence type="ECO:0000313" key="4">
    <source>
        <dbReference type="Proteomes" id="UP000664132"/>
    </source>
</evidence>
<dbReference type="EMBL" id="JAFJYH010000173">
    <property type="protein sequence ID" value="KAG4416834.1"/>
    <property type="molecule type" value="Genomic_DNA"/>
</dbReference>
<feature type="compositionally biased region" description="Low complexity" evidence="2">
    <location>
        <begin position="82"/>
        <end position="115"/>
    </location>
</feature>
<dbReference type="OrthoDB" id="60822at2759"/>
<comment type="caution">
    <text evidence="3">The sequence shown here is derived from an EMBL/GenBank/DDBJ whole genome shotgun (WGS) entry which is preliminary data.</text>
</comment>
<evidence type="ECO:0000256" key="2">
    <source>
        <dbReference type="SAM" id="MobiDB-lite"/>
    </source>
</evidence>
<dbReference type="InterPro" id="IPR036249">
    <property type="entry name" value="Thioredoxin-like_sf"/>
</dbReference>
<feature type="region of interest" description="Disordered" evidence="2">
    <location>
        <begin position="57"/>
        <end position="183"/>
    </location>
</feature>
<feature type="compositionally biased region" description="Basic and acidic residues" evidence="2">
    <location>
        <begin position="57"/>
        <end position="81"/>
    </location>
</feature>
<sequence>MSTFSTSLGEVALQPSTGGTFIVNLQTETQNSVQGFPATINQHLLWDRKAEGGFPETKELKRRVRDVIDPKRDLGHVDGKKSTPSNQESSTQQSSEPSSQEPTPQNTTGTNTPLPRAINRLQAAVTSDERKFTPMDVDVNSRPSSSRGDAGEGALSQEAEGSVNSRGKIQIGEGGGGFCRPGEDSKTLILVADFMTGTTEPLYP</sequence>
<dbReference type="AlphaFoldDB" id="A0A8H7W9X3"/>
<keyword evidence="1" id="KW-0676">Redox-active center</keyword>
<dbReference type="PANTHER" id="PTHR36417">
    <property type="entry name" value="SELENOPROTEIN DOMAIN PROTEIN (AFU_ORTHOLOGUE AFUA_1G05220)"/>
    <property type="match status" value="1"/>
</dbReference>
<dbReference type="InterPro" id="IPR011893">
    <property type="entry name" value="Selenoprotein_Rdx-typ"/>
</dbReference>
<keyword evidence="4" id="KW-1185">Reference proteome</keyword>
<organism evidence="3 4">
    <name type="scientific">Cadophora malorum</name>
    <dbReference type="NCBI Taxonomy" id="108018"/>
    <lineage>
        <taxon>Eukaryota</taxon>
        <taxon>Fungi</taxon>
        <taxon>Dikarya</taxon>
        <taxon>Ascomycota</taxon>
        <taxon>Pezizomycotina</taxon>
        <taxon>Leotiomycetes</taxon>
        <taxon>Helotiales</taxon>
        <taxon>Ploettnerulaceae</taxon>
        <taxon>Cadophora</taxon>
    </lineage>
</organism>
<protein>
    <submittedName>
        <fullName evidence="3">Uncharacterized protein</fullName>
    </submittedName>
</protein>
<dbReference type="Proteomes" id="UP000664132">
    <property type="component" value="Unassembled WGS sequence"/>
</dbReference>
<reference evidence="3" key="1">
    <citation type="submission" date="2021-02" db="EMBL/GenBank/DDBJ databases">
        <title>Genome sequence Cadophora malorum strain M34.</title>
        <authorList>
            <person name="Stefanovic E."/>
            <person name="Vu D."/>
            <person name="Scully C."/>
            <person name="Dijksterhuis J."/>
            <person name="Roader J."/>
            <person name="Houbraken J."/>
        </authorList>
    </citation>
    <scope>NUCLEOTIDE SEQUENCE</scope>
    <source>
        <strain evidence="3">M34</strain>
    </source>
</reference>
<evidence type="ECO:0000256" key="1">
    <source>
        <dbReference type="ARBA" id="ARBA00023284"/>
    </source>
</evidence>
<dbReference type="Gene3D" id="3.40.30.10">
    <property type="entry name" value="Glutaredoxin"/>
    <property type="match status" value="1"/>
</dbReference>